<organism evidence="7 8">
    <name type="scientific">Candidatus Promineifilum breve</name>
    <dbReference type="NCBI Taxonomy" id="1806508"/>
    <lineage>
        <taxon>Bacteria</taxon>
        <taxon>Bacillati</taxon>
        <taxon>Chloroflexota</taxon>
        <taxon>Ardenticatenia</taxon>
        <taxon>Candidatus Promineifilales</taxon>
        <taxon>Candidatus Promineifilaceae</taxon>
        <taxon>Candidatus Promineifilum</taxon>
    </lineage>
</organism>
<dbReference type="NCBIfam" id="NF002111">
    <property type="entry name" value="PRK00951.2-1"/>
    <property type="match status" value="1"/>
</dbReference>
<dbReference type="Pfam" id="PF00475">
    <property type="entry name" value="IGPD"/>
    <property type="match status" value="1"/>
</dbReference>
<dbReference type="InterPro" id="IPR020565">
    <property type="entry name" value="ImidazoleglycerP_deHydtase_CS"/>
</dbReference>
<gene>
    <name evidence="6 7" type="primary">hisB</name>
    <name evidence="7" type="ORF">CFX0092_A3573</name>
</gene>
<dbReference type="NCBIfam" id="NF002114">
    <property type="entry name" value="PRK00951.2-4"/>
    <property type="match status" value="1"/>
</dbReference>
<comment type="subcellular location">
    <subcellularLocation>
        <location evidence="6">Cytoplasm</location>
    </subcellularLocation>
</comment>
<dbReference type="InterPro" id="IPR038494">
    <property type="entry name" value="IGPD_sf"/>
</dbReference>
<reference evidence="7" key="1">
    <citation type="submission" date="2016-01" db="EMBL/GenBank/DDBJ databases">
        <authorList>
            <person name="Mcilroy J.S."/>
            <person name="Karst M S."/>
            <person name="Albertsen M."/>
        </authorList>
    </citation>
    <scope>NUCLEOTIDE SEQUENCE</scope>
    <source>
        <strain evidence="7">Cfx-K</strain>
    </source>
</reference>
<evidence type="ECO:0000313" key="7">
    <source>
        <dbReference type="EMBL" id="CUS05451.2"/>
    </source>
</evidence>
<evidence type="ECO:0000256" key="5">
    <source>
        <dbReference type="ARBA" id="ARBA00023239"/>
    </source>
</evidence>
<evidence type="ECO:0000256" key="3">
    <source>
        <dbReference type="ARBA" id="ARBA00022605"/>
    </source>
</evidence>
<dbReference type="NCBIfam" id="NF002116">
    <property type="entry name" value="PRK00951.2-6"/>
    <property type="match status" value="1"/>
</dbReference>
<sequence length="198" mass="21533">MSNRQATIQRRTAETDITLTIDLDGRGDHDVATGIGFLDHMLAALAVHGLFDLTVRAVGDLHVDTHHTIEDAGIVLGQAVHAALGDRRGIVRVGHGYVPMDEALGFVAIDLSGRPYTVFQAQWRTPAVGQFPTDLVEHFFESFAVHARLTLHARLDNSRNDHHGIEALFKALARALRLAVEVDPRRAGVPSTKGTLAT</sequence>
<keyword evidence="4 6" id="KW-0368">Histidine biosynthesis</keyword>
<evidence type="ECO:0000256" key="6">
    <source>
        <dbReference type="HAMAP-Rule" id="MF_00076"/>
    </source>
</evidence>
<evidence type="ECO:0000313" key="8">
    <source>
        <dbReference type="Proteomes" id="UP000215027"/>
    </source>
</evidence>
<dbReference type="InterPro" id="IPR020568">
    <property type="entry name" value="Ribosomal_Su5_D2-typ_SF"/>
</dbReference>
<dbReference type="HAMAP" id="MF_00076">
    <property type="entry name" value="HisB"/>
    <property type="match status" value="1"/>
</dbReference>
<comment type="similarity">
    <text evidence="6">Belongs to the imidazoleglycerol-phosphate dehydratase family.</text>
</comment>
<dbReference type="GO" id="GO:0004424">
    <property type="term" value="F:imidazoleglycerol-phosphate dehydratase activity"/>
    <property type="evidence" value="ECO:0007669"/>
    <property type="project" value="UniProtKB-UniRule"/>
</dbReference>
<dbReference type="AlphaFoldDB" id="A0A160T525"/>
<evidence type="ECO:0000256" key="2">
    <source>
        <dbReference type="ARBA" id="ARBA00016664"/>
    </source>
</evidence>
<dbReference type="FunFam" id="3.30.230.40:FF:000003">
    <property type="entry name" value="Imidazoleglycerol-phosphate dehydratase HisB"/>
    <property type="match status" value="1"/>
</dbReference>
<dbReference type="PANTHER" id="PTHR23133:SF2">
    <property type="entry name" value="IMIDAZOLEGLYCEROL-PHOSPHATE DEHYDRATASE"/>
    <property type="match status" value="1"/>
</dbReference>
<accession>A0A160T525</accession>
<evidence type="ECO:0000256" key="1">
    <source>
        <dbReference type="ARBA" id="ARBA00005047"/>
    </source>
</evidence>
<protein>
    <recommendedName>
        <fullName evidence="2 6">Imidazoleglycerol-phosphate dehydratase</fullName>
        <shortName evidence="6">IGPD</shortName>
        <ecNumber evidence="6">4.2.1.19</ecNumber>
    </recommendedName>
</protein>
<dbReference type="RefSeq" id="WP_095044662.1">
    <property type="nucleotide sequence ID" value="NZ_LN890655.1"/>
</dbReference>
<comment type="pathway">
    <text evidence="1 6">Amino-acid biosynthesis; L-histidine biosynthesis; L-histidine from 5-phospho-alpha-D-ribose 1-diphosphate: step 6/9.</text>
</comment>
<proteinExistence type="inferred from homology"/>
<dbReference type="EMBL" id="LN890655">
    <property type="protein sequence ID" value="CUS05451.2"/>
    <property type="molecule type" value="Genomic_DNA"/>
</dbReference>
<dbReference type="Proteomes" id="UP000215027">
    <property type="component" value="Chromosome I"/>
</dbReference>
<comment type="catalytic activity">
    <reaction evidence="6">
        <text>D-erythro-1-(imidazol-4-yl)glycerol 3-phosphate = 3-(imidazol-4-yl)-2-oxopropyl phosphate + H2O</text>
        <dbReference type="Rhea" id="RHEA:11040"/>
        <dbReference type="ChEBI" id="CHEBI:15377"/>
        <dbReference type="ChEBI" id="CHEBI:57766"/>
        <dbReference type="ChEBI" id="CHEBI:58278"/>
        <dbReference type="EC" id="4.2.1.19"/>
    </reaction>
</comment>
<name>A0A160T525_9CHLR</name>
<keyword evidence="8" id="KW-1185">Reference proteome</keyword>
<keyword evidence="5 6" id="KW-0456">Lyase</keyword>
<dbReference type="OrthoDB" id="9790411at2"/>
<keyword evidence="6" id="KW-0963">Cytoplasm</keyword>
<keyword evidence="3 6" id="KW-0028">Amino-acid biosynthesis</keyword>
<dbReference type="UniPathway" id="UPA00031">
    <property type="reaction ID" value="UER00011"/>
</dbReference>
<dbReference type="InterPro" id="IPR000807">
    <property type="entry name" value="ImidazoleglycerolP_deHydtase"/>
</dbReference>
<dbReference type="SUPFAM" id="SSF54211">
    <property type="entry name" value="Ribosomal protein S5 domain 2-like"/>
    <property type="match status" value="2"/>
</dbReference>
<dbReference type="GO" id="GO:0005737">
    <property type="term" value="C:cytoplasm"/>
    <property type="evidence" value="ECO:0007669"/>
    <property type="project" value="UniProtKB-SubCell"/>
</dbReference>
<dbReference type="PROSITE" id="PS00954">
    <property type="entry name" value="IGP_DEHYDRATASE_1"/>
    <property type="match status" value="1"/>
</dbReference>
<dbReference type="Gene3D" id="3.30.230.40">
    <property type="entry name" value="Imidazole glycerol phosphate dehydratase, domain 1"/>
    <property type="match status" value="2"/>
</dbReference>
<dbReference type="KEGG" id="pbf:CFX0092_A3573"/>
<dbReference type="FunFam" id="3.30.230.40:FF:000001">
    <property type="entry name" value="Imidazoleglycerol-phosphate dehydratase HisB"/>
    <property type="match status" value="1"/>
</dbReference>
<dbReference type="GO" id="GO:0000105">
    <property type="term" value="P:L-histidine biosynthetic process"/>
    <property type="evidence" value="ECO:0007669"/>
    <property type="project" value="UniProtKB-UniRule"/>
</dbReference>
<evidence type="ECO:0000256" key="4">
    <source>
        <dbReference type="ARBA" id="ARBA00023102"/>
    </source>
</evidence>
<dbReference type="PANTHER" id="PTHR23133">
    <property type="entry name" value="IMIDAZOLEGLYCEROL-PHOSPHATE DEHYDRATASE HIS7"/>
    <property type="match status" value="1"/>
</dbReference>
<dbReference type="CDD" id="cd07914">
    <property type="entry name" value="IGPD"/>
    <property type="match status" value="1"/>
</dbReference>
<dbReference type="EC" id="4.2.1.19" evidence="6"/>